<evidence type="ECO:0000313" key="1">
    <source>
        <dbReference type="EMBL" id="MPC71841.1"/>
    </source>
</evidence>
<dbReference type="AlphaFoldDB" id="A0A5B7HGB1"/>
<keyword evidence="2" id="KW-1185">Reference proteome</keyword>
<dbReference type="Proteomes" id="UP000324222">
    <property type="component" value="Unassembled WGS sequence"/>
</dbReference>
<accession>A0A5B7HGB1</accession>
<proteinExistence type="predicted"/>
<reference evidence="1 2" key="1">
    <citation type="submission" date="2019-05" db="EMBL/GenBank/DDBJ databases">
        <title>Another draft genome of Portunus trituberculatus and its Hox gene families provides insights of decapod evolution.</title>
        <authorList>
            <person name="Jeong J.-H."/>
            <person name="Song I."/>
            <person name="Kim S."/>
            <person name="Choi T."/>
            <person name="Kim D."/>
            <person name="Ryu S."/>
            <person name="Kim W."/>
        </authorList>
    </citation>
    <scope>NUCLEOTIDE SEQUENCE [LARGE SCALE GENOMIC DNA]</scope>
    <source>
        <tissue evidence="1">Muscle</tissue>
    </source>
</reference>
<evidence type="ECO:0000313" key="2">
    <source>
        <dbReference type="Proteomes" id="UP000324222"/>
    </source>
</evidence>
<gene>
    <name evidence="1" type="ORF">E2C01_066131</name>
</gene>
<comment type="caution">
    <text evidence="1">The sequence shown here is derived from an EMBL/GenBank/DDBJ whole genome shotgun (WGS) entry which is preliminary data.</text>
</comment>
<protein>
    <submittedName>
        <fullName evidence="1">Uncharacterized protein</fullName>
    </submittedName>
</protein>
<name>A0A5B7HGB1_PORTR</name>
<sequence length="111" mass="12684">MASSNLMTSSEVLKQRPPCFSSAYDGHKTVNMAAAQHQELHLRNIFRNKDVLNELNDAELIKRYCLDKVCHKSCEGCLVQQHQKKEPTHPQDKGHHYTDITCHGENVTVQQ</sequence>
<dbReference type="EMBL" id="VSRR010033658">
    <property type="protein sequence ID" value="MPC71841.1"/>
    <property type="molecule type" value="Genomic_DNA"/>
</dbReference>
<organism evidence="1 2">
    <name type="scientific">Portunus trituberculatus</name>
    <name type="common">Swimming crab</name>
    <name type="synonym">Neptunus trituberculatus</name>
    <dbReference type="NCBI Taxonomy" id="210409"/>
    <lineage>
        <taxon>Eukaryota</taxon>
        <taxon>Metazoa</taxon>
        <taxon>Ecdysozoa</taxon>
        <taxon>Arthropoda</taxon>
        <taxon>Crustacea</taxon>
        <taxon>Multicrustacea</taxon>
        <taxon>Malacostraca</taxon>
        <taxon>Eumalacostraca</taxon>
        <taxon>Eucarida</taxon>
        <taxon>Decapoda</taxon>
        <taxon>Pleocyemata</taxon>
        <taxon>Brachyura</taxon>
        <taxon>Eubrachyura</taxon>
        <taxon>Portunoidea</taxon>
        <taxon>Portunidae</taxon>
        <taxon>Portuninae</taxon>
        <taxon>Portunus</taxon>
    </lineage>
</organism>